<name>A0AAJ0U4I0_9GAMM</name>
<protein>
    <submittedName>
        <fullName evidence="1">Uncharacterized protein</fullName>
    </submittedName>
</protein>
<reference evidence="1" key="2">
    <citation type="journal article" date="2020" name="Microorganisms">
        <title>Osmotic Adaptation and Compatible Solute Biosynthesis of Phototrophic Bacteria as Revealed from Genome Analyses.</title>
        <authorList>
            <person name="Imhoff J.F."/>
            <person name="Rahn T."/>
            <person name="Kunzel S."/>
            <person name="Keller A."/>
            <person name="Neulinger S.C."/>
        </authorList>
    </citation>
    <scope>NUCLEOTIDE SEQUENCE</scope>
    <source>
        <strain evidence="1">DSM 11080</strain>
    </source>
</reference>
<comment type="caution">
    <text evidence="1">The sequence shown here is derived from an EMBL/GenBank/DDBJ whole genome shotgun (WGS) entry which is preliminary data.</text>
</comment>
<evidence type="ECO:0000313" key="2">
    <source>
        <dbReference type="Proteomes" id="UP001296776"/>
    </source>
</evidence>
<dbReference type="RefSeq" id="WP_200346330.1">
    <property type="nucleotide sequence ID" value="NZ_NRSJ01000018.1"/>
</dbReference>
<reference evidence="1" key="1">
    <citation type="submission" date="2017-08" db="EMBL/GenBank/DDBJ databases">
        <authorList>
            <person name="Imhoff J.F."/>
            <person name="Rahn T."/>
            <person name="Kuenzel S."/>
            <person name="Neulinger S.C."/>
        </authorList>
    </citation>
    <scope>NUCLEOTIDE SEQUENCE</scope>
    <source>
        <strain evidence="1">DSM 11080</strain>
    </source>
</reference>
<organism evidence="1 2">
    <name type="scientific">Halochromatium glycolicum</name>
    <dbReference type="NCBI Taxonomy" id="85075"/>
    <lineage>
        <taxon>Bacteria</taxon>
        <taxon>Pseudomonadati</taxon>
        <taxon>Pseudomonadota</taxon>
        <taxon>Gammaproteobacteria</taxon>
        <taxon>Chromatiales</taxon>
        <taxon>Chromatiaceae</taxon>
        <taxon>Halochromatium</taxon>
    </lineage>
</organism>
<dbReference type="EMBL" id="NRSJ01000018">
    <property type="protein sequence ID" value="MBK1705119.1"/>
    <property type="molecule type" value="Genomic_DNA"/>
</dbReference>
<proteinExistence type="predicted"/>
<sequence length="146" mass="16507">MDTTDPTDPTDDIAARVARLSAELVDRMQERELLRRAHRPREAVLRDARALVDDAAARYRRRLADKLQAFGAPHAPALRLFAGPDADALCFLLGDQIKQALGKNARDWPSTPVDRERRLEELDKTIPELEDELARIRNLFIDGTPT</sequence>
<keyword evidence="2" id="KW-1185">Reference proteome</keyword>
<dbReference type="Proteomes" id="UP001296776">
    <property type="component" value="Unassembled WGS sequence"/>
</dbReference>
<dbReference type="AlphaFoldDB" id="A0AAJ0U4I0"/>
<accession>A0AAJ0U4I0</accession>
<evidence type="ECO:0000313" key="1">
    <source>
        <dbReference type="EMBL" id="MBK1705119.1"/>
    </source>
</evidence>
<gene>
    <name evidence="1" type="ORF">CKO40_11345</name>
</gene>